<dbReference type="InterPro" id="IPR014001">
    <property type="entry name" value="Helicase_ATP-bd"/>
</dbReference>
<evidence type="ECO:0000256" key="12">
    <source>
        <dbReference type="ARBA" id="ARBA00044550"/>
    </source>
</evidence>
<comment type="catalytic activity">
    <reaction evidence="9">
        <text>Couples ATP hydrolysis with the unwinding of duplex DNA by translocating in the 3'-5' direction.</text>
        <dbReference type="EC" id="5.6.2.4"/>
    </reaction>
</comment>
<dbReference type="GO" id="GO:0009378">
    <property type="term" value="F:four-way junction helicase activity"/>
    <property type="evidence" value="ECO:0007669"/>
    <property type="project" value="TreeGrafter"/>
</dbReference>
<feature type="domain" description="Helicase C-terminal" evidence="14">
    <location>
        <begin position="236"/>
        <end position="381"/>
    </location>
</feature>
<dbReference type="GO" id="GO:0046872">
    <property type="term" value="F:metal ion binding"/>
    <property type="evidence" value="ECO:0007669"/>
    <property type="project" value="UniProtKB-KW"/>
</dbReference>
<keyword evidence="8" id="KW-0413">Isomerase</keyword>
<dbReference type="SUPFAM" id="SSF46785">
    <property type="entry name" value="Winged helix' DNA-binding domain"/>
    <property type="match status" value="1"/>
</dbReference>
<evidence type="ECO:0000256" key="8">
    <source>
        <dbReference type="ARBA" id="ARBA00023235"/>
    </source>
</evidence>
<dbReference type="GO" id="GO:0006281">
    <property type="term" value="P:DNA repair"/>
    <property type="evidence" value="ECO:0007669"/>
    <property type="project" value="TreeGrafter"/>
</dbReference>
<evidence type="ECO:0000256" key="2">
    <source>
        <dbReference type="ARBA" id="ARBA00022723"/>
    </source>
</evidence>
<dbReference type="CDD" id="cd17920">
    <property type="entry name" value="DEXHc_RecQ"/>
    <property type="match status" value="1"/>
</dbReference>
<dbReference type="Pfam" id="PF00270">
    <property type="entry name" value="DEAD"/>
    <property type="match status" value="1"/>
</dbReference>
<reference evidence="15" key="1">
    <citation type="submission" date="2021-01" db="EMBL/GenBank/DDBJ databases">
        <title>Whole genome shotgun sequence of Virgisporangium aurantiacum NBRC 16421.</title>
        <authorList>
            <person name="Komaki H."/>
            <person name="Tamura T."/>
        </authorList>
    </citation>
    <scope>NUCLEOTIDE SEQUENCE</scope>
    <source>
        <strain evidence="15">NBRC 16421</strain>
    </source>
</reference>
<feature type="domain" description="Helicase ATP-binding" evidence="13">
    <location>
        <begin position="41"/>
        <end position="209"/>
    </location>
</feature>
<dbReference type="SUPFAM" id="SSF52540">
    <property type="entry name" value="P-loop containing nucleoside triphosphate hydrolases"/>
    <property type="match status" value="1"/>
</dbReference>
<dbReference type="Pfam" id="PF16124">
    <property type="entry name" value="RecQ_Zn_bind"/>
    <property type="match status" value="1"/>
</dbReference>
<evidence type="ECO:0000256" key="9">
    <source>
        <dbReference type="ARBA" id="ARBA00034617"/>
    </source>
</evidence>
<keyword evidence="2" id="KW-0479">Metal-binding</keyword>
<dbReference type="EMBL" id="BOPG01000057">
    <property type="protein sequence ID" value="GIJ60617.1"/>
    <property type="molecule type" value="Genomic_DNA"/>
</dbReference>
<dbReference type="EC" id="5.6.2.4" evidence="10"/>
<evidence type="ECO:0000259" key="14">
    <source>
        <dbReference type="PROSITE" id="PS51194"/>
    </source>
</evidence>
<dbReference type="GO" id="GO:0043590">
    <property type="term" value="C:bacterial nucleoid"/>
    <property type="evidence" value="ECO:0007669"/>
    <property type="project" value="TreeGrafter"/>
</dbReference>
<dbReference type="GO" id="GO:0006310">
    <property type="term" value="P:DNA recombination"/>
    <property type="evidence" value="ECO:0007669"/>
    <property type="project" value="InterPro"/>
</dbReference>
<dbReference type="RefSeq" id="WP_239152248.1">
    <property type="nucleotide sequence ID" value="NZ_BOPG01000057.1"/>
</dbReference>
<dbReference type="GO" id="GO:0043138">
    <property type="term" value="F:3'-5' DNA helicase activity"/>
    <property type="evidence" value="ECO:0007669"/>
    <property type="project" value="UniProtKB-EC"/>
</dbReference>
<dbReference type="GO" id="GO:0005524">
    <property type="term" value="F:ATP binding"/>
    <property type="evidence" value="ECO:0007669"/>
    <property type="project" value="UniProtKB-KW"/>
</dbReference>
<dbReference type="PROSITE" id="PS51194">
    <property type="entry name" value="HELICASE_CTER"/>
    <property type="match status" value="1"/>
</dbReference>
<protein>
    <recommendedName>
        <fullName evidence="11">ATP-dependent DNA helicase RecQ</fullName>
        <ecNumber evidence="10">5.6.2.4</ecNumber>
    </recommendedName>
    <alternativeName>
        <fullName evidence="12">DNA 3'-5' helicase RecQ</fullName>
    </alternativeName>
</protein>
<dbReference type="InterPro" id="IPR032284">
    <property type="entry name" value="RecQ_Zn-bd"/>
</dbReference>
<dbReference type="InterPro" id="IPR001650">
    <property type="entry name" value="Helicase_C-like"/>
</dbReference>
<keyword evidence="6" id="KW-0067">ATP-binding</keyword>
<accession>A0A8J3ZBA1</accession>
<dbReference type="GO" id="GO:0016787">
    <property type="term" value="F:hydrolase activity"/>
    <property type="evidence" value="ECO:0007669"/>
    <property type="project" value="UniProtKB-KW"/>
</dbReference>
<gene>
    <name evidence="15" type="primary">recQ_2</name>
    <name evidence="15" type="ORF">Vau01_081330</name>
</gene>
<dbReference type="InterPro" id="IPR036390">
    <property type="entry name" value="WH_DNA-bd_sf"/>
</dbReference>
<dbReference type="Gene3D" id="3.40.50.300">
    <property type="entry name" value="P-loop containing nucleotide triphosphate hydrolases"/>
    <property type="match status" value="2"/>
</dbReference>
<evidence type="ECO:0000256" key="7">
    <source>
        <dbReference type="ARBA" id="ARBA00023125"/>
    </source>
</evidence>
<dbReference type="PANTHER" id="PTHR13710">
    <property type="entry name" value="DNA HELICASE RECQ FAMILY MEMBER"/>
    <property type="match status" value="1"/>
</dbReference>
<keyword evidence="3" id="KW-0547">Nucleotide-binding</keyword>
<evidence type="ECO:0000313" key="15">
    <source>
        <dbReference type="EMBL" id="GIJ60617.1"/>
    </source>
</evidence>
<keyword evidence="4" id="KW-0378">Hydrolase</keyword>
<dbReference type="AlphaFoldDB" id="A0A8J3ZBA1"/>
<evidence type="ECO:0000256" key="3">
    <source>
        <dbReference type="ARBA" id="ARBA00022741"/>
    </source>
</evidence>
<keyword evidence="7" id="KW-0238">DNA-binding</keyword>
<dbReference type="InterPro" id="IPR027417">
    <property type="entry name" value="P-loop_NTPase"/>
</dbReference>
<comment type="caution">
    <text evidence="15">The sequence shown here is derived from an EMBL/GenBank/DDBJ whole genome shotgun (WGS) entry which is preliminary data.</text>
</comment>
<evidence type="ECO:0000256" key="5">
    <source>
        <dbReference type="ARBA" id="ARBA00022806"/>
    </source>
</evidence>
<dbReference type="SMART" id="SM00487">
    <property type="entry name" value="DEXDc"/>
    <property type="match status" value="1"/>
</dbReference>
<dbReference type="PANTHER" id="PTHR13710:SF105">
    <property type="entry name" value="ATP-DEPENDENT DNA HELICASE Q1"/>
    <property type="match status" value="1"/>
</dbReference>
<organism evidence="15 16">
    <name type="scientific">Virgisporangium aurantiacum</name>
    <dbReference type="NCBI Taxonomy" id="175570"/>
    <lineage>
        <taxon>Bacteria</taxon>
        <taxon>Bacillati</taxon>
        <taxon>Actinomycetota</taxon>
        <taxon>Actinomycetes</taxon>
        <taxon>Micromonosporales</taxon>
        <taxon>Micromonosporaceae</taxon>
        <taxon>Virgisporangium</taxon>
    </lineage>
</organism>
<dbReference type="Proteomes" id="UP000612585">
    <property type="component" value="Unassembled WGS sequence"/>
</dbReference>
<evidence type="ECO:0000256" key="10">
    <source>
        <dbReference type="ARBA" id="ARBA00034808"/>
    </source>
</evidence>
<proteinExistence type="inferred from homology"/>
<comment type="similarity">
    <text evidence="1">Belongs to the helicase family. RecQ subfamily.</text>
</comment>
<evidence type="ECO:0000256" key="4">
    <source>
        <dbReference type="ARBA" id="ARBA00022801"/>
    </source>
</evidence>
<evidence type="ECO:0000256" key="6">
    <source>
        <dbReference type="ARBA" id="ARBA00022840"/>
    </source>
</evidence>
<keyword evidence="5 15" id="KW-0347">Helicase</keyword>
<dbReference type="GO" id="GO:0003677">
    <property type="term" value="F:DNA binding"/>
    <property type="evidence" value="ECO:0007669"/>
    <property type="project" value="UniProtKB-KW"/>
</dbReference>
<dbReference type="InterPro" id="IPR011545">
    <property type="entry name" value="DEAD/DEAH_box_helicase_dom"/>
</dbReference>
<sequence>MTVADTLRRAARGLMAPRQLRKVARDQFGYTSLRPNQLDAMRAVLAGRDALVVLPTGAGKSALYQVPGVLFPGPTLVVSPLLALQQDQMASLTDRGVGAVRLSSAESAAERRDAVAAIRDGSARFLFVTPEQLADPDRLTEIAALNPCLVAVDEAHCISSWGHDFRPDYLQLGRVIRALNRPPVVALTATASQPVREDIAARLGLTDPYVIVAGLDRPNLFLEAAHCVDEDQRWSRLVQRLADSRPPGIVYAATRKATEDLAAGLTKKGFDAVAYHAGLSSTERERRHEAFLADEVPVMVATTAFGMGIDKPNIRWVNHVTLPDSPDAYLQEVGRAGRDGEPAQALLLFRTEDTGLRKFFSTSTVDPAEVSRLVTLLETAPRPISRDELRETTGIGPRKISQLLSVLEQIGAVVAHRDGFTLARYAPTPSDAAALAVAHMERFQTVQRSRIDMMRYLAETTNCRGQALLSYFGEHLEERCGHCDNCADGSVETVAPTSAEPYPVHATVRHGEWGSGMVLRYEGDRMTVLFDDVGYKTLSVPVVVEQQLLAYVR</sequence>
<evidence type="ECO:0000313" key="16">
    <source>
        <dbReference type="Proteomes" id="UP000612585"/>
    </source>
</evidence>
<evidence type="ECO:0000259" key="13">
    <source>
        <dbReference type="PROSITE" id="PS51192"/>
    </source>
</evidence>
<evidence type="ECO:0000256" key="11">
    <source>
        <dbReference type="ARBA" id="ARBA00044535"/>
    </source>
</evidence>
<name>A0A8J3ZBA1_9ACTN</name>
<dbReference type="Pfam" id="PF00271">
    <property type="entry name" value="Helicase_C"/>
    <property type="match status" value="1"/>
</dbReference>
<keyword evidence="16" id="KW-1185">Reference proteome</keyword>
<dbReference type="GO" id="GO:0005737">
    <property type="term" value="C:cytoplasm"/>
    <property type="evidence" value="ECO:0007669"/>
    <property type="project" value="TreeGrafter"/>
</dbReference>
<dbReference type="NCBIfam" id="TIGR00614">
    <property type="entry name" value="recQ_fam"/>
    <property type="match status" value="1"/>
</dbReference>
<dbReference type="InterPro" id="IPR004589">
    <property type="entry name" value="DNA_helicase_ATP-dep_RecQ"/>
</dbReference>
<dbReference type="PROSITE" id="PS51192">
    <property type="entry name" value="HELICASE_ATP_BIND_1"/>
    <property type="match status" value="1"/>
</dbReference>
<dbReference type="GO" id="GO:0030894">
    <property type="term" value="C:replisome"/>
    <property type="evidence" value="ECO:0007669"/>
    <property type="project" value="TreeGrafter"/>
</dbReference>
<evidence type="ECO:0000256" key="1">
    <source>
        <dbReference type="ARBA" id="ARBA00005446"/>
    </source>
</evidence>
<dbReference type="SMART" id="SM00490">
    <property type="entry name" value="HELICc"/>
    <property type="match status" value="1"/>
</dbReference>